<keyword evidence="1" id="KW-1133">Transmembrane helix</keyword>
<feature type="domain" description="Thioredoxin-like fold" evidence="2">
    <location>
        <begin position="100"/>
        <end position="265"/>
    </location>
</feature>
<evidence type="ECO:0000313" key="4">
    <source>
        <dbReference type="Proteomes" id="UP000070505"/>
    </source>
</evidence>
<evidence type="ECO:0000313" key="3">
    <source>
        <dbReference type="EMBL" id="KXI16976.1"/>
    </source>
</evidence>
<evidence type="ECO:0000256" key="1">
    <source>
        <dbReference type="SAM" id="Phobius"/>
    </source>
</evidence>
<dbReference type="AlphaFoldDB" id="A0A135Z5M6"/>
<dbReference type="InterPro" id="IPR012336">
    <property type="entry name" value="Thioredoxin-like_fold"/>
</dbReference>
<dbReference type="EMBL" id="LSRC01000034">
    <property type="protein sequence ID" value="KXI16976.1"/>
    <property type="molecule type" value="Genomic_DNA"/>
</dbReference>
<dbReference type="SUPFAM" id="SSF52833">
    <property type="entry name" value="Thioredoxin-like"/>
    <property type="match status" value="1"/>
</dbReference>
<organism evidence="3 4">
    <name type="scientific">Gardnerella vaginalis</name>
    <dbReference type="NCBI Taxonomy" id="2702"/>
    <lineage>
        <taxon>Bacteria</taxon>
        <taxon>Bacillati</taxon>
        <taxon>Actinomycetota</taxon>
        <taxon>Actinomycetes</taxon>
        <taxon>Bifidobacteriales</taxon>
        <taxon>Bifidobacteriaceae</taxon>
        <taxon>Gardnerella</taxon>
    </lineage>
</organism>
<dbReference type="Gene3D" id="3.40.30.10">
    <property type="entry name" value="Glutaredoxin"/>
    <property type="match status" value="1"/>
</dbReference>
<feature type="transmembrane region" description="Helical" evidence="1">
    <location>
        <begin position="24"/>
        <end position="45"/>
    </location>
</feature>
<sequence>MIKPAEKRESNSALKEKERRQQTIIGIVVVLVIIAMITGIIITTYNAQNADTKNKIEKTIKAKKSLKAVKTAEKPKNMNNYGGIAISKNGYNNPVKGVPTIAVYFDPMCPGCANFNQNIDPYLVQMMEAGQINMEIYPMSFLDPLSTDHYSSRVTGGIYYIADNSNNPKSLLEFISNIFDKDFQPDEGDRYTPVSNKTLAEKAIKSGIKKEVAENAFQRHYIKWQKTMNTATPDRKELWNISGSNAGSMTTPTVTINGHIFDMSKVNANNLNILNEILKSIGLDEKDLGSATVRPKLDDKGTPAAI</sequence>
<comment type="caution">
    <text evidence="3">The sequence shown here is derived from an EMBL/GenBank/DDBJ whole genome shotgun (WGS) entry which is preliminary data.</text>
</comment>
<accession>A0A135Z5M6</accession>
<dbReference type="Pfam" id="PF13462">
    <property type="entry name" value="Thioredoxin_4"/>
    <property type="match status" value="1"/>
</dbReference>
<evidence type="ECO:0000259" key="2">
    <source>
        <dbReference type="Pfam" id="PF13462"/>
    </source>
</evidence>
<keyword evidence="1" id="KW-0472">Membrane</keyword>
<dbReference type="Proteomes" id="UP000070505">
    <property type="component" value="Unassembled WGS sequence"/>
</dbReference>
<dbReference type="PATRIC" id="fig|2702.101.peg.749"/>
<proteinExistence type="predicted"/>
<protein>
    <recommendedName>
        <fullName evidence="2">Thioredoxin-like fold domain-containing protein</fullName>
    </recommendedName>
</protein>
<gene>
    <name evidence="3" type="ORF">HMPREF3230_00769</name>
</gene>
<dbReference type="InterPro" id="IPR036249">
    <property type="entry name" value="Thioredoxin-like_sf"/>
</dbReference>
<dbReference type="RefSeq" id="WP_075523595.1">
    <property type="nucleotide sequence ID" value="NZ_KQ961867.1"/>
</dbReference>
<dbReference type="CDD" id="cd02972">
    <property type="entry name" value="DsbA_family"/>
    <property type="match status" value="1"/>
</dbReference>
<reference evidence="4" key="1">
    <citation type="submission" date="2016-02" db="EMBL/GenBank/DDBJ databases">
        <authorList>
            <person name="Mitreva M."/>
            <person name="Pepin K.H."/>
            <person name="Mihindukulasuriya K.A."/>
            <person name="Fulton R."/>
            <person name="Fronick C."/>
            <person name="O'Laughlin M."/>
            <person name="Miner T."/>
            <person name="Herter B."/>
            <person name="Rosa B.A."/>
            <person name="Cordes M."/>
            <person name="Tomlinson C."/>
            <person name="Wollam A."/>
            <person name="Palsikar V.B."/>
            <person name="Mardis E.R."/>
            <person name="Wilson R.K."/>
        </authorList>
    </citation>
    <scope>NUCLEOTIDE SEQUENCE [LARGE SCALE GENOMIC DNA]</scope>
    <source>
        <strain evidence="4">CMW7778B</strain>
    </source>
</reference>
<name>A0A135Z5M6_GARVA</name>
<keyword evidence="1" id="KW-0812">Transmembrane</keyword>